<evidence type="ECO:0000313" key="2">
    <source>
        <dbReference type="Proteomes" id="UP001164513"/>
    </source>
</evidence>
<dbReference type="Proteomes" id="UP001164513">
    <property type="component" value="Plasmid pZSt-lp66"/>
</dbReference>
<name>A0AAX3JNJ2_9SPIR</name>
<accession>A0AAX3JNJ2</accession>
<dbReference type="RefSeq" id="WP_269512236.1">
    <property type="nucleotide sequence ID" value="NZ_CP114723.1"/>
</dbReference>
<protein>
    <submittedName>
        <fullName evidence="1">Uncharacterized protein</fullName>
    </submittedName>
</protein>
<dbReference type="AlphaFoldDB" id="A0AAX3JNJ2"/>
<organism evidence="1 2">
    <name type="scientific">Borrelia miyamotoi</name>
    <dbReference type="NCBI Taxonomy" id="47466"/>
    <lineage>
        <taxon>Bacteria</taxon>
        <taxon>Pseudomonadati</taxon>
        <taxon>Spirochaetota</taxon>
        <taxon>Spirochaetia</taxon>
        <taxon>Spirochaetales</taxon>
        <taxon>Borreliaceae</taxon>
        <taxon>Borrelia</taxon>
    </lineage>
</organism>
<gene>
    <name evidence="1" type="ORF">O5404_05625</name>
</gene>
<proteinExistence type="predicted"/>
<evidence type="ECO:0000313" key="1">
    <source>
        <dbReference type="EMBL" id="WAZ72495.1"/>
    </source>
</evidence>
<geneLocation type="plasmid" evidence="1 2">
    <name>pZSt-lp66</name>
</geneLocation>
<reference evidence="1" key="1">
    <citation type="submission" date="2022-12" db="EMBL/GenBank/DDBJ databases">
        <title>B. miyamotoi WGS.</title>
        <authorList>
            <person name="Gabriele M."/>
            <person name="Kuleshov K.V."/>
            <person name="Hepner S."/>
            <person name="Hoornstra D."/>
            <person name="Hovius J.W."/>
            <person name="Platonov A.E."/>
            <person name="Fingerle V."/>
            <person name="Strube C."/>
        </authorList>
    </citation>
    <scope>NUCLEOTIDE SEQUENCE</scope>
    <source>
        <strain evidence="1">ZStruIII14-9</strain>
        <plasmid evidence="1">pZSt-lp66</plasmid>
    </source>
</reference>
<keyword evidence="1" id="KW-0614">Plasmid</keyword>
<dbReference type="EMBL" id="CP114723">
    <property type="protein sequence ID" value="WAZ72495.1"/>
    <property type="molecule type" value="Genomic_DNA"/>
</dbReference>
<sequence length="83" mass="10286">MRFNLKYLSKRPYVKPDRFWTTYMSDEVQSKKTDVNFPIINPEDIDYEYIYSYLKEWVSKKYTDNFEIKIKQIDTDEYLCETI</sequence>